<gene>
    <name evidence="3" type="ORF">HU760_010465</name>
</gene>
<evidence type="ECO:0000259" key="2">
    <source>
        <dbReference type="Pfam" id="PF14280"/>
    </source>
</evidence>
<dbReference type="RefSeq" id="WP_202883413.1">
    <property type="nucleotide sequence ID" value="NZ_JABWRZ020000001.1"/>
</dbReference>
<reference evidence="3 4" key="1">
    <citation type="journal article" date="2020" name="Microorganisms">
        <title>Reliable Identification of Environmental Pseudomonas Isolates Using the rpoD Gene.</title>
        <authorList>
            <consortium name="The Broad Institute Genome Sequencing Platform"/>
            <person name="Girard L."/>
            <person name="Lood C."/>
            <person name="Rokni-Zadeh H."/>
            <person name="van Noort V."/>
            <person name="Lavigne R."/>
            <person name="De Mot R."/>
        </authorList>
    </citation>
    <scope>NUCLEOTIDE SEQUENCE [LARGE SCALE GENOMIC DNA]</scope>
    <source>
        <strain evidence="3 4">RD9SR1</strain>
    </source>
</reference>
<feature type="region of interest" description="Disordered" evidence="1">
    <location>
        <begin position="1"/>
        <end position="23"/>
    </location>
</feature>
<feature type="domain" description="DUF4365" evidence="2">
    <location>
        <begin position="33"/>
        <end position="201"/>
    </location>
</feature>
<keyword evidence="4" id="KW-1185">Reference proteome</keyword>
<dbReference type="Proteomes" id="UP000609530">
    <property type="component" value="Unassembled WGS sequence"/>
</dbReference>
<evidence type="ECO:0000256" key="1">
    <source>
        <dbReference type="SAM" id="MobiDB-lite"/>
    </source>
</evidence>
<comment type="caution">
    <text evidence="3">The sequence shown here is derived from an EMBL/GenBank/DDBJ whole genome shotgun (WGS) entry which is preliminary data.</text>
</comment>
<dbReference type="Pfam" id="PF14280">
    <property type="entry name" value="DUF4365"/>
    <property type="match status" value="1"/>
</dbReference>
<dbReference type="InterPro" id="IPR025375">
    <property type="entry name" value="DUF4365"/>
</dbReference>
<organism evidence="3 4">
    <name type="scientific">Pseudomonas oryzicola</name>
    <dbReference type="NCBI Taxonomy" id="485876"/>
    <lineage>
        <taxon>Bacteria</taxon>
        <taxon>Pseudomonadati</taxon>
        <taxon>Pseudomonadota</taxon>
        <taxon>Gammaproteobacteria</taxon>
        <taxon>Pseudomonadales</taxon>
        <taxon>Pseudomonadaceae</taxon>
        <taxon>Pseudomonas</taxon>
    </lineage>
</organism>
<evidence type="ECO:0000313" key="4">
    <source>
        <dbReference type="Proteomes" id="UP000609530"/>
    </source>
</evidence>
<proteinExistence type="predicted"/>
<protein>
    <submittedName>
        <fullName evidence="3">DUF4365 domain-containing protein</fullName>
    </submittedName>
</protein>
<evidence type="ECO:0000313" key="3">
    <source>
        <dbReference type="EMBL" id="MBV4491013.1"/>
    </source>
</evidence>
<sequence length="356" mass="40752">MDYRPSEQDGPFRSPETDMIHPRKRRSINQVKEEISEQVLRERLPEQWVIHQYGADYGIDCVIELFDLVEGDATIAETLGENIFVQLKGSSSINYGTRRAYHRANVAKGPLAENRDEYDDIPVAKFQLEMSEILTVQAMGVAVPVLLILVDTNTKDAYFVCLNDYIDKVLIPEDPLYYEKGHKTINIPLANKISLHEDHLVPLRAYGKRSKMYGAFGTFHYQQQEIRRARGMKRVAENMSREGVIAMIKSFTSVALRLDIWKGHEFWKPMAWSHADLTDILENIESGLASDNLDALLEYCDNYAWHKLANLSSMYEELVREWFMPTSLSAVCSYPSPPIETADATDAVKRNAEERP</sequence>
<accession>A0ABS6QAR6</accession>
<name>A0ABS6QAR6_9PSED</name>
<dbReference type="EMBL" id="JABWRZ020000001">
    <property type="protein sequence ID" value="MBV4491013.1"/>
    <property type="molecule type" value="Genomic_DNA"/>
</dbReference>